<dbReference type="PANTHER" id="PTHR34800:SF1">
    <property type="entry name" value="TETRAPYRROLE-BINDING PROTEIN, CHLOROPLASTIC"/>
    <property type="match status" value="1"/>
</dbReference>
<dbReference type="Pfam" id="PF05419">
    <property type="entry name" value="GUN4"/>
    <property type="match status" value="1"/>
</dbReference>
<reference evidence="2 3" key="1">
    <citation type="submission" date="2016-11" db="EMBL/GenBank/DDBJ databases">
        <title>Draft Genome Sequences of Nine Cyanobacterial Strains from Diverse Habitats.</title>
        <authorList>
            <person name="Zhu T."/>
            <person name="Hou S."/>
            <person name="Lu X."/>
            <person name="Hess W.R."/>
        </authorList>
    </citation>
    <scope>NUCLEOTIDE SEQUENCE [LARGE SCALE GENOMIC DNA]</scope>
    <source>
        <strain evidence="2 3">IAM M-71</strain>
    </source>
</reference>
<dbReference type="InterPro" id="IPR008629">
    <property type="entry name" value="GUN4-like"/>
</dbReference>
<accession>A0A1U7I858</accession>
<evidence type="ECO:0000313" key="2">
    <source>
        <dbReference type="EMBL" id="OKH32573.1"/>
    </source>
</evidence>
<dbReference type="AlphaFoldDB" id="A0A1U7I858"/>
<dbReference type="RefSeq" id="WP_073596377.1">
    <property type="nucleotide sequence ID" value="NZ_MRCE01000038.1"/>
</dbReference>
<dbReference type="Gene3D" id="1.25.40.620">
    <property type="match status" value="1"/>
</dbReference>
<name>A0A1U7I858_9CYAN</name>
<dbReference type="STRING" id="454136.NIES2119_25910"/>
<sequence>MESSAEISVDYTKLRDLLRSQNWLDADRETRRLMLSIARADRRKDGLLTQEDLQKFPCSELKTIDRLWVHYSQGRFGFSVIQKIYEEVDKDYAKLAQRVGWYNGKKWIDYNQINFTNHAPVGHLPITWLVPTTFWMYWLARFACAGWRMLLERAADCDICSCSRDDNSS</sequence>
<protein>
    <recommendedName>
        <fullName evidence="1">GUN4-like domain-containing protein</fullName>
    </recommendedName>
</protein>
<dbReference type="Proteomes" id="UP000185860">
    <property type="component" value="Unassembled WGS sequence"/>
</dbReference>
<dbReference type="CDD" id="cd16383">
    <property type="entry name" value="GUN4"/>
    <property type="match status" value="1"/>
</dbReference>
<dbReference type="InterPro" id="IPR037215">
    <property type="entry name" value="GUN4-like_sf"/>
</dbReference>
<organism evidence="2 3">
    <name type="scientific">[Phormidium ambiguum] IAM M-71</name>
    <dbReference type="NCBI Taxonomy" id="454136"/>
    <lineage>
        <taxon>Bacteria</taxon>
        <taxon>Bacillati</taxon>
        <taxon>Cyanobacteriota</taxon>
        <taxon>Cyanophyceae</taxon>
        <taxon>Oscillatoriophycideae</taxon>
        <taxon>Aerosakkonematales</taxon>
        <taxon>Aerosakkonemataceae</taxon>
        <taxon>Floridanema</taxon>
    </lineage>
</organism>
<dbReference type="OrthoDB" id="7915178at2"/>
<comment type="caution">
    <text evidence="2">The sequence shown here is derived from an EMBL/GenBank/DDBJ whole genome shotgun (WGS) entry which is preliminary data.</text>
</comment>
<feature type="domain" description="GUN4-like" evidence="1">
    <location>
        <begin position="7"/>
        <end position="131"/>
    </location>
</feature>
<dbReference type="EMBL" id="MRCE01000038">
    <property type="protein sequence ID" value="OKH32573.1"/>
    <property type="molecule type" value="Genomic_DNA"/>
</dbReference>
<dbReference type="SUPFAM" id="SSF140869">
    <property type="entry name" value="GUN4-like"/>
    <property type="match status" value="1"/>
</dbReference>
<proteinExistence type="predicted"/>
<evidence type="ECO:0000313" key="3">
    <source>
        <dbReference type="Proteomes" id="UP000185860"/>
    </source>
</evidence>
<evidence type="ECO:0000259" key="1">
    <source>
        <dbReference type="Pfam" id="PF05419"/>
    </source>
</evidence>
<dbReference type="PANTHER" id="PTHR34800">
    <property type="entry name" value="TETRAPYRROLE-BINDING PROTEIN, CHLOROPLASTIC"/>
    <property type="match status" value="1"/>
</dbReference>
<dbReference type="GO" id="GO:0046906">
    <property type="term" value="F:tetrapyrrole binding"/>
    <property type="evidence" value="ECO:0007669"/>
    <property type="project" value="TreeGrafter"/>
</dbReference>
<gene>
    <name evidence="2" type="ORF">NIES2119_25910</name>
</gene>
<dbReference type="Gene3D" id="1.10.10.1770">
    <property type="entry name" value="Gun4-like"/>
    <property type="match status" value="1"/>
</dbReference>